<name>A0ABY6B3P5_9BURK</name>
<evidence type="ECO:0000313" key="3">
    <source>
        <dbReference type="EMBL" id="UXH78846.1"/>
    </source>
</evidence>
<protein>
    <recommendedName>
        <fullName evidence="5">DUF4064 domain-containing protein</fullName>
    </recommendedName>
</protein>
<keyword evidence="2" id="KW-0812">Transmembrane</keyword>
<evidence type="ECO:0000313" key="4">
    <source>
        <dbReference type="Proteomes" id="UP001064933"/>
    </source>
</evidence>
<keyword evidence="2" id="KW-0472">Membrane</keyword>
<dbReference type="Proteomes" id="UP001064933">
    <property type="component" value="Chromosome"/>
</dbReference>
<dbReference type="EMBL" id="CP104562">
    <property type="protein sequence ID" value="UXH78846.1"/>
    <property type="molecule type" value="Genomic_DNA"/>
</dbReference>
<gene>
    <name evidence="3" type="ORF">N4261_02580</name>
</gene>
<evidence type="ECO:0000256" key="1">
    <source>
        <dbReference type="SAM" id="MobiDB-lite"/>
    </source>
</evidence>
<reference evidence="3" key="1">
    <citation type="submission" date="2022-10" db="EMBL/GenBank/DDBJ databases">
        <title>Characterization and whole genome sequencing of a new Roseateles species, isolated from fresh water.</title>
        <authorList>
            <person name="Guliayeva D.Y."/>
            <person name="Akhremchuk A.E."/>
            <person name="Sikolenko M.A."/>
            <person name="Valentovich L.N."/>
            <person name="Sidarenka A.V."/>
        </authorList>
    </citation>
    <scope>NUCLEOTIDE SEQUENCE</scope>
    <source>
        <strain evidence="3">BIM B-1768</strain>
    </source>
</reference>
<feature type="transmembrane region" description="Helical" evidence="2">
    <location>
        <begin position="75"/>
        <end position="94"/>
    </location>
</feature>
<feature type="region of interest" description="Disordered" evidence="1">
    <location>
        <begin position="132"/>
        <end position="155"/>
    </location>
</feature>
<feature type="transmembrane region" description="Helical" evidence="2">
    <location>
        <begin position="47"/>
        <end position="68"/>
    </location>
</feature>
<dbReference type="RefSeq" id="WP_261758677.1">
    <property type="nucleotide sequence ID" value="NZ_CP104562.2"/>
</dbReference>
<keyword evidence="4" id="KW-1185">Reference proteome</keyword>
<feature type="transmembrane region" description="Helical" evidence="2">
    <location>
        <begin position="100"/>
        <end position="121"/>
    </location>
</feature>
<accession>A0ABY6B3P5</accession>
<proteinExistence type="predicted"/>
<keyword evidence="2" id="KW-1133">Transmembrane helix</keyword>
<organism evidence="3 4">
    <name type="scientific">Roseateles amylovorans</name>
    <dbReference type="NCBI Taxonomy" id="2978473"/>
    <lineage>
        <taxon>Bacteria</taxon>
        <taxon>Pseudomonadati</taxon>
        <taxon>Pseudomonadota</taxon>
        <taxon>Betaproteobacteria</taxon>
        <taxon>Burkholderiales</taxon>
        <taxon>Sphaerotilaceae</taxon>
        <taxon>Roseateles</taxon>
    </lineage>
</organism>
<evidence type="ECO:0000256" key="2">
    <source>
        <dbReference type="SAM" id="Phobius"/>
    </source>
</evidence>
<evidence type="ECO:0008006" key="5">
    <source>
        <dbReference type="Google" id="ProtNLM"/>
    </source>
</evidence>
<sequence length="155" mass="15585">MKTLFKTLLILGLVMVLASLALGIAAIGLLGDLPGVHLNINGEEVLWHSLDLGEALGAGLGLVIAIGALCLVLPLVLLLGVGLPLLLMLAVLALGAAAVLGLGAVLGSPLLVVGVIIWLLVRDRRPRRAAIPPQAAPMAPSAPSANGPAEPSMST</sequence>